<evidence type="ECO:0000313" key="4">
    <source>
        <dbReference type="EMBL" id="EAY25583.1"/>
    </source>
</evidence>
<dbReference type="Gene3D" id="2.40.50.100">
    <property type="match status" value="1"/>
</dbReference>
<reference evidence="4 5" key="1">
    <citation type="submission" date="2007-01" db="EMBL/GenBank/DDBJ databases">
        <authorList>
            <person name="Haygood M."/>
            <person name="Podell S."/>
            <person name="Anderson C."/>
            <person name="Hopkinson B."/>
            <person name="Roe K."/>
            <person name="Barbeau K."/>
            <person name="Gaasterland T."/>
            <person name="Ferriera S."/>
            <person name="Johnson J."/>
            <person name="Kravitz S."/>
            <person name="Beeson K."/>
            <person name="Sutton G."/>
            <person name="Rogers Y.-H."/>
            <person name="Friedman R."/>
            <person name="Frazier M."/>
            <person name="Venter J.C."/>
        </authorList>
    </citation>
    <scope>NUCLEOTIDE SEQUENCE [LARGE SCALE GENOMIC DNA]</scope>
    <source>
        <strain evidence="4 5">ATCC 23134</strain>
    </source>
</reference>
<evidence type="ECO:0000256" key="2">
    <source>
        <dbReference type="SAM" id="Phobius"/>
    </source>
</evidence>
<dbReference type="GO" id="GO:1990281">
    <property type="term" value="C:efflux pump complex"/>
    <property type="evidence" value="ECO:0007669"/>
    <property type="project" value="TreeGrafter"/>
</dbReference>
<dbReference type="EMBL" id="AAWS01000046">
    <property type="protein sequence ID" value="EAY25583.1"/>
    <property type="molecule type" value="Genomic_DNA"/>
</dbReference>
<dbReference type="NCBIfam" id="TIGR01730">
    <property type="entry name" value="RND_mfp"/>
    <property type="match status" value="1"/>
</dbReference>
<keyword evidence="2" id="KW-0472">Membrane</keyword>
<name>A1ZVP0_MICM2</name>
<dbReference type="PANTHER" id="PTHR30469">
    <property type="entry name" value="MULTIDRUG RESISTANCE PROTEIN MDTA"/>
    <property type="match status" value="1"/>
</dbReference>
<feature type="transmembrane region" description="Helical" evidence="2">
    <location>
        <begin position="6"/>
        <end position="25"/>
    </location>
</feature>
<protein>
    <submittedName>
        <fullName evidence="4">Membrane fusion efflux protein</fullName>
    </submittedName>
</protein>
<keyword evidence="5" id="KW-1185">Reference proteome</keyword>
<dbReference type="OrthoDB" id="9809068at2"/>
<sequence length="378" mass="42178">MKKVFFGITGAIFIALSVWLGGYFYKKSKKDPIVYKTEKPFTKTIIKKSVATGSIVPRREVQVKPQVSGIIEELYVEAGEKVTKGQMIARVRVVQNLDGKNRDLLGLNSAQSNLQNSQINYNNAKIEYDRNKRLYEQKVISQQEFNRFKLDLNVRQQAVDAAKDNLKLTQQGALQRAGNIANSVYSTVDGILLDVPVRVGSSVIERNNFNEGTTIAVVADMNNLVFEGKIDESEVGKIKEGMDLGLTIGAIENKVFKAKLEYISPKGKTEEGAIKFDIRAKLLLNEKDKLRAGYSANADIVLAKKVNVLAIKEKLLQFEKSKTKGGKDKPYVEVEVSKQKFKRVDLKTGISDGINIEVVKGVKKTDKIKVPPQKKPKK</sequence>
<dbReference type="Proteomes" id="UP000004095">
    <property type="component" value="Unassembled WGS sequence"/>
</dbReference>
<keyword evidence="2" id="KW-1133">Transmembrane helix</keyword>
<dbReference type="InterPro" id="IPR058624">
    <property type="entry name" value="MdtA-like_HH"/>
</dbReference>
<keyword evidence="2" id="KW-0812">Transmembrane</keyword>
<comment type="similarity">
    <text evidence="1">Belongs to the membrane fusion protein (MFP) (TC 8.A.1) family.</text>
</comment>
<accession>A1ZVP0</accession>
<dbReference type="PANTHER" id="PTHR30469:SF33">
    <property type="entry name" value="SLR1207 PROTEIN"/>
    <property type="match status" value="1"/>
</dbReference>
<dbReference type="AlphaFoldDB" id="A1ZVP0"/>
<dbReference type="Gene3D" id="1.10.287.470">
    <property type="entry name" value="Helix hairpin bin"/>
    <property type="match status" value="1"/>
</dbReference>
<dbReference type="SUPFAM" id="SSF111369">
    <property type="entry name" value="HlyD-like secretion proteins"/>
    <property type="match status" value="1"/>
</dbReference>
<dbReference type="Pfam" id="PF25876">
    <property type="entry name" value="HH_MFP_RND"/>
    <property type="match status" value="1"/>
</dbReference>
<evidence type="ECO:0000313" key="5">
    <source>
        <dbReference type="Proteomes" id="UP000004095"/>
    </source>
</evidence>
<dbReference type="eggNOG" id="COG0845">
    <property type="taxonomic scope" value="Bacteria"/>
</dbReference>
<gene>
    <name evidence="4" type="ORF">M23134_00681</name>
</gene>
<dbReference type="RefSeq" id="WP_002702596.1">
    <property type="nucleotide sequence ID" value="NZ_AAWS01000046.1"/>
</dbReference>
<proteinExistence type="inferred from homology"/>
<feature type="domain" description="Multidrug resistance protein MdtA-like alpha-helical hairpin" evidence="3">
    <location>
        <begin position="107"/>
        <end position="167"/>
    </location>
</feature>
<comment type="caution">
    <text evidence="4">The sequence shown here is derived from an EMBL/GenBank/DDBJ whole genome shotgun (WGS) entry which is preliminary data.</text>
</comment>
<dbReference type="Gene3D" id="2.40.30.170">
    <property type="match status" value="1"/>
</dbReference>
<evidence type="ECO:0000259" key="3">
    <source>
        <dbReference type="Pfam" id="PF25876"/>
    </source>
</evidence>
<evidence type="ECO:0000256" key="1">
    <source>
        <dbReference type="ARBA" id="ARBA00009477"/>
    </source>
</evidence>
<dbReference type="InterPro" id="IPR006143">
    <property type="entry name" value="RND_pump_MFP"/>
</dbReference>
<organism evidence="4 5">
    <name type="scientific">Microscilla marina ATCC 23134</name>
    <dbReference type="NCBI Taxonomy" id="313606"/>
    <lineage>
        <taxon>Bacteria</taxon>
        <taxon>Pseudomonadati</taxon>
        <taxon>Bacteroidota</taxon>
        <taxon>Cytophagia</taxon>
        <taxon>Cytophagales</taxon>
        <taxon>Microscillaceae</taxon>
        <taxon>Microscilla</taxon>
    </lineage>
</organism>
<dbReference type="GO" id="GO:0015562">
    <property type="term" value="F:efflux transmembrane transporter activity"/>
    <property type="evidence" value="ECO:0007669"/>
    <property type="project" value="TreeGrafter"/>
</dbReference>